<name>A0ACB6QXN4_9PLEO</name>
<reference evidence="1" key="1">
    <citation type="journal article" date="2020" name="Stud. Mycol.">
        <title>101 Dothideomycetes genomes: a test case for predicting lifestyles and emergence of pathogens.</title>
        <authorList>
            <person name="Haridas S."/>
            <person name="Albert R."/>
            <person name="Binder M."/>
            <person name="Bloem J."/>
            <person name="Labutti K."/>
            <person name="Salamov A."/>
            <person name="Andreopoulos B."/>
            <person name="Baker S."/>
            <person name="Barry K."/>
            <person name="Bills G."/>
            <person name="Bluhm B."/>
            <person name="Cannon C."/>
            <person name="Castanera R."/>
            <person name="Culley D."/>
            <person name="Daum C."/>
            <person name="Ezra D."/>
            <person name="Gonzalez J."/>
            <person name="Henrissat B."/>
            <person name="Kuo A."/>
            <person name="Liang C."/>
            <person name="Lipzen A."/>
            <person name="Lutzoni F."/>
            <person name="Magnuson J."/>
            <person name="Mondo S."/>
            <person name="Nolan M."/>
            <person name="Ohm R."/>
            <person name="Pangilinan J."/>
            <person name="Park H.-J."/>
            <person name="Ramirez L."/>
            <person name="Alfaro M."/>
            <person name="Sun H."/>
            <person name="Tritt A."/>
            <person name="Yoshinaga Y."/>
            <person name="Zwiers L.-H."/>
            <person name="Turgeon B."/>
            <person name="Goodwin S."/>
            <person name="Spatafora J."/>
            <person name="Crous P."/>
            <person name="Grigoriev I."/>
        </authorList>
    </citation>
    <scope>NUCLEOTIDE SEQUENCE</scope>
    <source>
        <strain evidence="1">ATCC 200398</strain>
    </source>
</reference>
<proteinExistence type="predicted"/>
<evidence type="ECO:0000313" key="1">
    <source>
        <dbReference type="EMBL" id="KAF2471749.1"/>
    </source>
</evidence>
<keyword evidence="2" id="KW-1185">Reference proteome</keyword>
<evidence type="ECO:0000313" key="2">
    <source>
        <dbReference type="Proteomes" id="UP000799755"/>
    </source>
</evidence>
<sequence>TLFLILKPHFGPCQNESATASTSERSEDKRSPAHAMRQTNDTGPHDSSDFTRGRLNSGVLAGIALGSIVGMLSLSSKRELVIDKDSRMTSRPKPPPRSSSPFGNRPNTWGRSPKSYSISSLDENSDEETPTCSSIRPTRRDQLTNYGLCQGSTGVDLYTYQDSHPFPTPLDSRNDVRYSSLKCERSPSVTLRASDMRNNAYDSHFQGSSPRVAPRTNDRLSEQDPSFTAPPDPRHLPTRDHHPSRPGSMPCSVQREPCDHRWCGFSNIPQQHYQTQPNNSVSGDTDSPLSRPQHNIRSSSDLTQWSYTFDHDTANSSQAAYKHRLCADSSVPLSPSYRPEPGQQTTSADRKEPISHTIGSADQRTTSTLIADGAQRFADRCPEAEDVAGTNSDCAESSDRARRHSLHECDTPQSPGYFEDMPRSRSRVGLRRSKSRGSDSRRLEASFVFEGNPAFDGGHPSNTDLIPSSTHLWQATPPPNPFPSPPQSPSSPNGIPSSVTSRSHSRICPPISSSPPALSTFTSAENSRFAADFTATFVGRREGRRVSLRISGRGGNE</sequence>
<dbReference type="Proteomes" id="UP000799755">
    <property type="component" value="Unassembled WGS sequence"/>
</dbReference>
<protein>
    <submittedName>
        <fullName evidence="1">Uncharacterized protein</fullName>
    </submittedName>
</protein>
<comment type="caution">
    <text evidence="1">The sequence shown here is derived from an EMBL/GenBank/DDBJ whole genome shotgun (WGS) entry which is preliminary data.</text>
</comment>
<gene>
    <name evidence="1" type="ORF">BDR25DRAFT_367600</name>
</gene>
<accession>A0ACB6QXN4</accession>
<organism evidence="1 2">
    <name type="scientific">Lindgomyces ingoldianus</name>
    <dbReference type="NCBI Taxonomy" id="673940"/>
    <lineage>
        <taxon>Eukaryota</taxon>
        <taxon>Fungi</taxon>
        <taxon>Dikarya</taxon>
        <taxon>Ascomycota</taxon>
        <taxon>Pezizomycotina</taxon>
        <taxon>Dothideomycetes</taxon>
        <taxon>Pleosporomycetidae</taxon>
        <taxon>Pleosporales</taxon>
        <taxon>Lindgomycetaceae</taxon>
        <taxon>Lindgomyces</taxon>
    </lineage>
</organism>
<dbReference type="EMBL" id="MU003504">
    <property type="protein sequence ID" value="KAF2471749.1"/>
    <property type="molecule type" value="Genomic_DNA"/>
</dbReference>
<feature type="non-terminal residue" evidence="1">
    <location>
        <position position="1"/>
    </location>
</feature>